<reference evidence="1" key="1">
    <citation type="journal article" date="2015" name="Nature">
        <title>Complex archaea that bridge the gap between prokaryotes and eukaryotes.</title>
        <authorList>
            <person name="Spang A."/>
            <person name="Saw J.H."/>
            <person name="Jorgensen S.L."/>
            <person name="Zaremba-Niedzwiedzka K."/>
            <person name="Martijn J."/>
            <person name="Lind A.E."/>
            <person name="van Eijk R."/>
            <person name="Schleper C."/>
            <person name="Guy L."/>
            <person name="Ettema T.J."/>
        </authorList>
    </citation>
    <scope>NUCLEOTIDE SEQUENCE</scope>
</reference>
<sequence length="110" mass="13256">MEKLTFKEYLESKERLLKQLKESPIRTATYNVKRYCRIPVGELKEAKEYIPLKPKQRVVVEWKYEDINSTPDPMSITFKDVNSVNPERKYQTFWTGDRLQKWVDKNAREV</sequence>
<dbReference type="EMBL" id="LAZR01002445">
    <property type="protein sequence ID" value="KKN29954.1"/>
    <property type="molecule type" value="Genomic_DNA"/>
</dbReference>
<gene>
    <name evidence="1" type="ORF">LCGC14_0838730</name>
</gene>
<protein>
    <submittedName>
        <fullName evidence="1">Uncharacterized protein</fullName>
    </submittedName>
</protein>
<evidence type="ECO:0000313" key="1">
    <source>
        <dbReference type="EMBL" id="KKN29954.1"/>
    </source>
</evidence>
<comment type="caution">
    <text evidence="1">The sequence shown here is derived from an EMBL/GenBank/DDBJ whole genome shotgun (WGS) entry which is preliminary data.</text>
</comment>
<dbReference type="AlphaFoldDB" id="A0A0F9PIE8"/>
<name>A0A0F9PIE8_9ZZZZ</name>
<proteinExistence type="predicted"/>
<accession>A0A0F9PIE8</accession>
<organism evidence="1">
    <name type="scientific">marine sediment metagenome</name>
    <dbReference type="NCBI Taxonomy" id="412755"/>
    <lineage>
        <taxon>unclassified sequences</taxon>
        <taxon>metagenomes</taxon>
        <taxon>ecological metagenomes</taxon>
    </lineage>
</organism>